<evidence type="ECO:0000313" key="4">
    <source>
        <dbReference type="Proteomes" id="UP000238730"/>
    </source>
</evidence>
<accession>A0A2S7VLP3</accession>
<dbReference type="Pfam" id="PF13417">
    <property type="entry name" value="GST_N_3"/>
    <property type="match status" value="1"/>
</dbReference>
<dbReference type="SFLD" id="SFLDS00019">
    <property type="entry name" value="Glutathione_Transferase_(cytos"/>
    <property type="match status" value="1"/>
</dbReference>
<dbReference type="Pfam" id="PF00043">
    <property type="entry name" value="GST_C"/>
    <property type="match status" value="1"/>
</dbReference>
<dbReference type="InterPro" id="IPR040079">
    <property type="entry name" value="Glutathione_S-Trfase"/>
</dbReference>
<dbReference type="Gene3D" id="3.40.30.10">
    <property type="entry name" value="Glutaredoxin"/>
    <property type="match status" value="1"/>
</dbReference>
<name>A0A2S7VLP3_PHOAN</name>
<evidence type="ECO:0000313" key="3">
    <source>
        <dbReference type="EMBL" id="PQJ62590.1"/>
    </source>
</evidence>
<dbReference type="InterPro" id="IPR036282">
    <property type="entry name" value="Glutathione-S-Trfase_C_sf"/>
</dbReference>
<dbReference type="PANTHER" id="PTHR43968:SF6">
    <property type="entry name" value="GLUTATHIONE S-TRANSFERASE OMEGA"/>
    <property type="match status" value="1"/>
</dbReference>
<evidence type="ECO:0000259" key="1">
    <source>
        <dbReference type="PROSITE" id="PS50404"/>
    </source>
</evidence>
<evidence type="ECO:0000259" key="2">
    <source>
        <dbReference type="PROSITE" id="PS50405"/>
    </source>
</evidence>
<dbReference type="SUPFAM" id="SSF47616">
    <property type="entry name" value="GST C-terminal domain-like"/>
    <property type="match status" value="1"/>
</dbReference>
<dbReference type="CDD" id="cd03196">
    <property type="entry name" value="GST_C_5"/>
    <property type="match status" value="1"/>
</dbReference>
<dbReference type="EMBL" id="MSCJ01000003">
    <property type="protein sequence ID" value="PQJ62590.1"/>
    <property type="molecule type" value="Genomic_DNA"/>
</dbReference>
<dbReference type="Proteomes" id="UP000238730">
    <property type="component" value="Unassembled WGS sequence"/>
</dbReference>
<dbReference type="RefSeq" id="WP_105062384.1">
    <property type="nucleotide sequence ID" value="NZ_MSCJ01000003.1"/>
</dbReference>
<dbReference type="GO" id="GO:0005737">
    <property type="term" value="C:cytoplasm"/>
    <property type="evidence" value="ECO:0007669"/>
    <property type="project" value="TreeGrafter"/>
</dbReference>
<dbReference type="OrthoDB" id="9813092at2"/>
<comment type="caution">
    <text evidence="3">The sequence shown here is derived from an EMBL/GenBank/DDBJ whole genome shotgun (WGS) entry which is preliminary data.</text>
</comment>
<dbReference type="PROSITE" id="PS50405">
    <property type="entry name" value="GST_CTER"/>
    <property type="match status" value="1"/>
</dbReference>
<dbReference type="AlphaFoldDB" id="A0A2S7VLP3"/>
<dbReference type="InterPro" id="IPR004045">
    <property type="entry name" value="Glutathione_S-Trfase_N"/>
</dbReference>
<feature type="domain" description="GST C-terminal" evidence="2">
    <location>
        <begin position="62"/>
        <end position="213"/>
    </location>
</feature>
<dbReference type="SUPFAM" id="SSF52833">
    <property type="entry name" value="Thioredoxin-like"/>
    <property type="match status" value="1"/>
</dbReference>
<dbReference type="PANTHER" id="PTHR43968">
    <property type="match status" value="1"/>
</dbReference>
<dbReference type="InterPro" id="IPR004046">
    <property type="entry name" value="GST_C"/>
</dbReference>
<dbReference type="InterPro" id="IPR050983">
    <property type="entry name" value="GST_Omega/HSP26"/>
</dbReference>
<dbReference type="PROSITE" id="PS50404">
    <property type="entry name" value="GST_NTER"/>
    <property type="match status" value="1"/>
</dbReference>
<feature type="domain" description="GST N-terminal" evidence="1">
    <location>
        <begin position="2"/>
        <end position="81"/>
    </location>
</feature>
<dbReference type="InterPro" id="IPR036249">
    <property type="entry name" value="Thioredoxin-like_sf"/>
</dbReference>
<protein>
    <submittedName>
        <fullName evidence="3">Glutathione S-transferase</fullName>
    </submittedName>
</protein>
<organism evidence="3 4">
    <name type="scientific">Photobacterium angustum</name>
    <dbReference type="NCBI Taxonomy" id="661"/>
    <lineage>
        <taxon>Bacteria</taxon>
        <taxon>Pseudomonadati</taxon>
        <taxon>Pseudomonadota</taxon>
        <taxon>Gammaproteobacteria</taxon>
        <taxon>Vibrionales</taxon>
        <taxon>Vibrionaceae</taxon>
        <taxon>Photobacterium</taxon>
    </lineage>
</organism>
<gene>
    <name evidence="3" type="ORF">BTO08_20400</name>
</gene>
<keyword evidence="3" id="KW-0808">Transferase</keyword>
<dbReference type="Gene3D" id="1.20.1050.10">
    <property type="match status" value="1"/>
</dbReference>
<sequence length="223" mass="26397">MSVPILYTLRQCPYAIRARLSLTLAELDFEQRDIDLRQKPAEMLDITQKGTVPLLVLENGDYIDESLEIMIWALNKNDPHNLLLSHTPHFFPEMLSLIARNDHKYISALDHYKADARYHNPEVPIYRKLCESFLTDLENRLSNHQYLMTDTLSLADYAILPFIRQFSHIERQWFRQAGYPNIKQWLSSLYQDPIFSKAMKKYPLWDNRRSTVTNKYNDLTMTN</sequence>
<proteinExistence type="predicted"/>
<reference evidence="3 4" key="1">
    <citation type="submission" date="2016-12" db="EMBL/GenBank/DDBJ databases">
        <title>Diversity of luminous bacteria.</title>
        <authorList>
            <person name="Yoshizawa S."/>
            <person name="Kogure K."/>
        </authorList>
    </citation>
    <scope>NUCLEOTIDE SEQUENCE [LARGE SCALE GENOMIC DNA]</scope>
    <source>
        <strain evidence="3 4">LC1-200</strain>
    </source>
</reference>
<dbReference type="InterPro" id="IPR010987">
    <property type="entry name" value="Glutathione-S-Trfase_C-like"/>
</dbReference>
<dbReference type="GO" id="GO:0016740">
    <property type="term" value="F:transferase activity"/>
    <property type="evidence" value="ECO:0007669"/>
    <property type="project" value="UniProtKB-KW"/>
</dbReference>